<evidence type="ECO:0000256" key="1">
    <source>
        <dbReference type="SAM" id="MobiDB-lite"/>
    </source>
</evidence>
<feature type="compositionally biased region" description="Polar residues" evidence="1">
    <location>
        <begin position="460"/>
        <end position="471"/>
    </location>
</feature>
<feature type="compositionally biased region" description="Polar residues" evidence="1">
    <location>
        <begin position="439"/>
        <end position="450"/>
    </location>
</feature>
<dbReference type="InterPro" id="IPR021905">
    <property type="entry name" value="DUF3517"/>
</dbReference>
<evidence type="ECO:0000313" key="4">
    <source>
        <dbReference type="Proteomes" id="UP001217089"/>
    </source>
</evidence>
<protein>
    <recommendedName>
        <fullName evidence="2">DUF3517 domain-containing protein</fullName>
    </recommendedName>
</protein>
<sequence length="485" mass="55831">MLFYEKLQEPKTPGSAKRTRISVKRNALPEGGIELDEWVEAIENIMEKSKAATVWFVEYLASEKGSAYIKPFILECPNRDVRLSMAKLLERMMSCYFAHKGVPTQKCFDEILETFLQMLNKDVVDHCKNSAQYFLVLKHYVQNGTKACTHMFLRRAFQRLITFLLGQTSEQDQESSSRRWSSIQSREFSNLHSTLATLILNCDVSQYRTDEPGDYPERKPKTVIPLKFLKMSSDMENYVYGADSDRYIREVVHAVREVGGSQLFFCDMLVYCSFCNKKFSTTVLKQVIHQYMTAPSNELKPIFSLLMELLLLEDPVQLYRIQLVIDGHMDERGNQYEGLLAVVRLNHVQDSRRSYSCIKFLVNLANKCPTAKDYLMQTPSKWQWAVNWLKKKMSEYWPSTTTTVSNEDSNRKSFQRTVSAQSTLEDAKALLTELEAQEGSLSDMETNGNKTDNENESVTKETNSGSQSDTHMSAVEEEKEQKSNL</sequence>
<accession>A0ABQ9EQQ9</accession>
<proteinExistence type="predicted"/>
<name>A0ABQ9EQQ9_TEGGR</name>
<reference evidence="3 4" key="1">
    <citation type="submission" date="2022-12" db="EMBL/GenBank/DDBJ databases">
        <title>Chromosome-level genome of Tegillarca granosa.</title>
        <authorList>
            <person name="Kim J."/>
        </authorList>
    </citation>
    <scope>NUCLEOTIDE SEQUENCE [LARGE SCALE GENOMIC DNA]</scope>
    <source>
        <strain evidence="3">Teg-2019</strain>
        <tissue evidence="3">Adductor muscle</tissue>
    </source>
</reference>
<organism evidence="3 4">
    <name type="scientific">Tegillarca granosa</name>
    <name type="common">Malaysian cockle</name>
    <name type="synonym">Anadara granosa</name>
    <dbReference type="NCBI Taxonomy" id="220873"/>
    <lineage>
        <taxon>Eukaryota</taxon>
        <taxon>Metazoa</taxon>
        <taxon>Spiralia</taxon>
        <taxon>Lophotrochozoa</taxon>
        <taxon>Mollusca</taxon>
        <taxon>Bivalvia</taxon>
        <taxon>Autobranchia</taxon>
        <taxon>Pteriomorphia</taxon>
        <taxon>Arcoida</taxon>
        <taxon>Arcoidea</taxon>
        <taxon>Arcidae</taxon>
        <taxon>Tegillarca</taxon>
    </lineage>
</organism>
<dbReference type="EMBL" id="JARBDR010000813">
    <property type="protein sequence ID" value="KAJ8306242.1"/>
    <property type="molecule type" value="Genomic_DNA"/>
</dbReference>
<keyword evidence="4" id="KW-1185">Reference proteome</keyword>
<dbReference type="Proteomes" id="UP001217089">
    <property type="component" value="Unassembled WGS sequence"/>
</dbReference>
<feature type="region of interest" description="Disordered" evidence="1">
    <location>
        <begin position="435"/>
        <end position="485"/>
    </location>
</feature>
<dbReference type="SUPFAM" id="SSF48371">
    <property type="entry name" value="ARM repeat"/>
    <property type="match status" value="1"/>
</dbReference>
<evidence type="ECO:0000259" key="2">
    <source>
        <dbReference type="Pfam" id="PF12030"/>
    </source>
</evidence>
<feature type="domain" description="DUF3517" evidence="2">
    <location>
        <begin position="70"/>
        <end position="380"/>
    </location>
</feature>
<dbReference type="Pfam" id="PF12030">
    <property type="entry name" value="DUF3517"/>
    <property type="match status" value="1"/>
</dbReference>
<gene>
    <name evidence="3" type="ORF">KUTeg_016787</name>
</gene>
<evidence type="ECO:0000313" key="3">
    <source>
        <dbReference type="EMBL" id="KAJ8306242.1"/>
    </source>
</evidence>
<comment type="caution">
    <text evidence="3">The sequence shown here is derived from an EMBL/GenBank/DDBJ whole genome shotgun (WGS) entry which is preliminary data.</text>
</comment>
<dbReference type="InterPro" id="IPR016024">
    <property type="entry name" value="ARM-type_fold"/>
</dbReference>
<feature type="compositionally biased region" description="Basic and acidic residues" evidence="1">
    <location>
        <begin position="474"/>
        <end position="485"/>
    </location>
</feature>